<dbReference type="GeneID" id="113707445"/>
<reference evidence="3 4" key="2">
    <citation type="submission" date="2025-05" db="UniProtKB">
        <authorList>
            <consortium name="RefSeq"/>
        </authorList>
    </citation>
    <scope>IDENTIFICATION</scope>
    <source>
        <tissue evidence="3 4">Leaves</tissue>
    </source>
</reference>
<dbReference type="PANTHER" id="PTHR10803:SF17">
    <property type="entry name" value="ARSENICAL PUMP-DRIVING ATPASE-LIKE PROTEIN"/>
    <property type="match status" value="1"/>
</dbReference>
<accession>A0ABM4V5A1</accession>
<dbReference type="PANTHER" id="PTHR10803">
    <property type="entry name" value="ARSENICAL PUMP-DRIVING ATPASE ARSENITE-TRANSLOCATING ATPASE"/>
    <property type="match status" value="1"/>
</dbReference>
<dbReference type="Gene3D" id="3.40.50.300">
    <property type="entry name" value="P-loop containing nucleotide triphosphate hydrolases"/>
    <property type="match status" value="1"/>
</dbReference>
<dbReference type="InterPro" id="IPR025723">
    <property type="entry name" value="ArsA/GET3_ATPase-like"/>
</dbReference>
<dbReference type="InterPro" id="IPR016300">
    <property type="entry name" value="ATPase_ArsA/GET3"/>
</dbReference>
<dbReference type="RefSeq" id="XP_071914709.1">
    <property type="nucleotide sequence ID" value="XM_072058608.1"/>
</dbReference>
<evidence type="ECO:0000313" key="2">
    <source>
        <dbReference type="Proteomes" id="UP001652660"/>
    </source>
</evidence>
<sequence length="241" mass="26421">MDTYIGKIIKLKEKIASATSASKFVIGKGVRKQIAQAKASERENDEGARSFPGYRDNRVVKVTIPTAMAVSESSRLCASLKKEKVPVRRLIVNQVLPPSLSDCKFCAMKRKDQMHAFDMIHKDQELSSLKMVEAPVFQHSSLWGMSFGVKASLLTVPNKIGNERYQISVRPLLTTPIINSSVKQGNEDGGNYSFVAGSSCLTAVEFGKHGFLDLNICMLLTSTLSSIASVVGKSPWTECMN</sequence>
<gene>
    <name evidence="3 4" type="primary">LOC113707445</name>
</gene>
<proteinExistence type="predicted"/>
<name>A0ABM4V5A1_COFAR</name>
<dbReference type="Pfam" id="PF02374">
    <property type="entry name" value="ArsA_ATPase"/>
    <property type="match status" value="1"/>
</dbReference>
<dbReference type="RefSeq" id="XP_071914713.1">
    <property type="nucleotide sequence ID" value="XM_072058612.1"/>
</dbReference>
<dbReference type="InterPro" id="IPR027417">
    <property type="entry name" value="P-loop_NTPase"/>
</dbReference>
<evidence type="ECO:0000313" key="4">
    <source>
        <dbReference type="RefSeq" id="XP_071914713.1"/>
    </source>
</evidence>
<dbReference type="Proteomes" id="UP001652660">
    <property type="component" value="Chromosome 1e"/>
</dbReference>
<protein>
    <submittedName>
        <fullName evidence="3 4">ATPase GET3B isoform X1</fullName>
    </submittedName>
</protein>
<organism evidence="2 3">
    <name type="scientific">Coffea arabica</name>
    <name type="common">Arabian coffee</name>
    <dbReference type="NCBI Taxonomy" id="13443"/>
    <lineage>
        <taxon>Eukaryota</taxon>
        <taxon>Viridiplantae</taxon>
        <taxon>Streptophyta</taxon>
        <taxon>Embryophyta</taxon>
        <taxon>Tracheophyta</taxon>
        <taxon>Spermatophyta</taxon>
        <taxon>Magnoliopsida</taxon>
        <taxon>eudicotyledons</taxon>
        <taxon>Gunneridae</taxon>
        <taxon>Pentapetalae</taxon>
        <taxon>asterids</taxon>
        <taxon>lamiids</taxon>
        <taxon>Gentianales</taxon>
        <taxon>Rubiaceae</taxon>
        <taxon>Ixoroideae</taxon>
        <taxon>Gardenieae complex</taxon>
        <taxon>Bertiereae - Coffeeae clade</taxon>
        <taxon>Coffeeae</taxon>
        <taxon>Coffea</taxon>
    </lineage>
</organism>
<keyword evidence="2" id="KW-1185">Reference proteome</keyword>
<reference evidence="2" key="1">
    <citation type="journal article" date="2025" name="Foods">
        <title>Unveiling the Microbial Signatures of Arabica Coffee Cherries: Insights into Ripeness Specific Diversity, Functional Traits, and Implications for Quality and Safety.</title>
        <authorList>
            <consortium name="RefSeq"/>
            <person name="Tenea G.N."/>
            <person name="Cifuentes V."/>
            <person name="Reyes P."/>
            <person name="Cevallos-Vallejos M."/>
        </authorList>
    </citation>
    <scope>NUCLEOTIDE SEQUENCE [LARGE SCALE GENOMIC DNA]</scope>
</reference>
<evidence type="ECO:0000313" key="3">
    <source>
        <dbReference type="RefSeq" id="XP_071914709.1"/>
    </source>
</evidence>
<feature type="domain" description="ArsA/GET3 Anion-transporting ATPase-like" evidence="1">
    <location>
        <begin position="1"/>
        <end position="138"/>
    </location>
</feature>
<evidence type="ECO:0000259" key="1">
    <source>
        <dbReference type="Pfam" id="PF02374"/>
    </source>
</evidence>